<dbReference type="EMBL" id="MHOO01000003">
    <property type="protein sequence ID" value="OGZ64703.1"/>
    <property type="molecule type" value="Genomic_DNA"/>
</dbReference>
<protein>
    <submittedName>
        <fullName evidence="1">Uncharacterized protein</fullName>
    </submittedName>
</protein>
<gene>
    <name evidence="1" type="ORF">A2730_01940</name>
</gene>
<evidence type="ECO:0000313" key="2">
    <source>
        <dbReference type="Proteomes" id="UP000176855"/>
    </source>
</evidence>
<proteinExistence type="predicted"/>
<sequence>MGEIITYKSSPISKYCQMKFGDGDRILISVARSGIKIVKLKWAGLVPSETIFQISTADLFSDNYKFARGRLTERSFALDMLDVFKEIFLKLDSLNEVKEELNLIFVK</sequence>
<dbReference type="Proteomes" id="UP000176855">
    <property type="component" value="Unassembled WGS sequence"/>
</dbReference>
<accession>A0A1G2HQH4</accession>
<dbReference type="AlphaFoldDB" id="A0A1G2HQH4"/>
<evidence type="ECO:0000313" key="1">
    <source>
        <dbReference type="EMBL" id="OGZ64703.1"/>
    </source>
</evidence>
<comment type="caution">
    <text evidence="1">The sequence shown here is derived from an EMBL/GenBank/DDBJ whole genome shotgun (WGS) entry which is preliminary data.</text>
</comment>
<reference evidence="1 2" key="1">
    <citation type="journal article" date="2016" name="Nat. Commun.">
        <title>Thousands of microbial genomes shed light on interconnected biogeochemical processes in an aquifer system.</title>
        <authorList>
            <person name="Anantharaman K."/>
            <person name="Brown C.T."/>
            <person name="Hug L.A."/>
            <person name="Sharon I."/>
            <person name="Castelle C.J."/>
            <person name="Probst A.J."/>
            <person name="Thomas B.C."/>
            <person name="Singh A."/>
            <person name="Wilkins M.J."/>
            <person name="Karaoz U."/>
            <person name="Brodie E.L."/>
            <person name="Williams K.H."/>
            <person name="Hubbard S.S."/>
            <person name="Banfield J.F."/>
        </authorList>
    </citation>
    <scope>NUCLEOTIDE SEQUENCE [LARGE SCALE GENOMIC DNA]</scope>
</reference>
<dbReference type="STRING" id="1802202.A2730_01940"/>
<name>A0A1G2HQH4_9BACT</name>
<organism evidence="1 2">
    <name type="scientific">Candidatus Staskawiczbacteria bacterium RIFCSPHIGHO2_01_FULL_39_25</name>
    <dbReference type="NCBI Taxonomy" id="1802202"/>
    <lineage>
        <taxon>Bacteria</taxon>
        <taxon>Candidatus Staskawicziibacteriota</taxon>
    </lineage>
</organism>